<reference evidence="1 2" key="1">
    <citation type="journal article" date="2016" name="Mol. Biol. Evol.">
        <title>Comparative Genomics of Early-Diverging Mushroom-Forming Fungi Provides Insights into the Origins of Lignocellulose Decay Capabilities.</title>
        <authorList>
            <person name="Nagy L.G."/>
            <person name="Riley R."/>
            <person name="Tritt A."/>
            <person name="Adam C."/>
            <person name="Daum C."/>
            <person name="Floudas D."/>
            <person name="Sun H."/>
            <person name="Yadav J.S."/>
            <person name="Pangilinan J."/>
            <person name="Larsson K.H."/>
            <person name="Matsuura K."/>
            <person name="Barry K."/>
            <person name="Labutti K."/>
            <person name="Kuo R."/>
            <person name="Ohm R.A."/>
            <person name="Bhattacharya S.S."/>
            <person name="Shirouzu T."/>
            <person name="Yoshinaga Y."/>
            <person name="Martin F.M."/>
            <person name="Grigoriev I.V."/>
            <person name="Hibbett D.S."/>
        </authorList>
    </citation>
    <scope>NUCLEOTIDE SEQUENCE [LARGE SCALE GENOMIC DNA]</scope>
    <source>
        <strain evidence="1 2">HHB12029</strain>
    </source>
</reference>
<accession>A0A165LL67</accession>
<dbReference type="AlphaFoldDB" id="A0A165LL67"/>
<proteinExistence type="predicted"/>
<dbReference type="EMBL" id="KV425923">
    <property type="protein sequence ID" value="KZV97997.1"/>
    <property type="molecule type" value="Genomic_DNA"/>
</dbReference>
<organism evidence="1 2">
    <name type="scientific">Exidia glandulosa HHB12029</name>
    <dbReference type="NCBI Taxonomy" id="1314781"/>
    <lineage>
        <taxon>Eukaryota</taxon>
        <taxon>Fungi</taxon>
        <taxon>Dikarya</taxon>
        <taxon>Basidiomycota</taxon>
        <taxon>Agaricomycotina</taxon>
        <taxon>Agaricomycetes</taxon>
        <taxon>Auriculariales</taxon>
        <taxon>Exidiaceae</taxon>
        <taxon>Exidia</taxon>
    </lineage>
</organism>
<keyword evidence="2" id="KW-1185">Reference proteome</keyword>
<dbReference type="InParanoid" id="A0A165LL67"/>
<evidence type="ECO:0000313" key="1">
    <source>
        <dbReference type="EMBL" id="KZV97997.1"/>
    </source>
</evidence>
<gene>
    <name evidence="1" type="ORF">EXIGLDRAFT_763867</name>
</gene>
<protein>
    <submittedName>
        <fullName evidence="1">Uncharacterized protein</fullName>
    </submittedName>
</protein>
<sequence length="112" mass="12412">MNTIISNISAYFTGATKATSIAEELKLHFTQDFADISLTPESVDSVDVECIFTNLSTEVSLPDDFMEKAEARGKRVKELLEELDDMGIMVEDLPGIDRKIVQWTAAVRATLV</sequence>
<evidence type="ECO:0000313" key="2">
    <source>
        <dbReference type="Proteomes" id="UP000077266"/>
    </source>
</evidence>
<dbReference type="Proteomes" id="UP000077266">
    <property type="component" value="Unassembled WGS sequence"/>
</dbReference>
<name>A0A165LL67_EXIGL</name>